<evidence type="ECO:0008006" key="4">
    <source>
        <dbReference type="Google" id="ProtNLM"/>
    </source>
</evidence>
<gene>
    <name evidence="2" type="ORF">SAMN05421737_102302</name>
</gene>
<reference evidence="3" key="1">
    <citation type="submission" date="2016-09" db="EMBL/GenBank/DDBJ databases">
        <authorList>
            <person name="Varghese N."/>
            <person name="Submissions S."/>
        </authorList>
    </citation>
    <scope>NUCLEOTIDE SEQUENCE [LARGE SCALE GENOMIC DNA]</scope>
    <source>
        <strain evidence="3">25nlg</strain>
    </source>
</reference>
<dbReference type="InterPro" id="IPR031616">
    <property type="entry name" value="BsrE-like"/>
</dbReference>
<proteinExistence type="predicted"/>
<keyword evidence="1" id="KW-1133">Transmembrane helix</keyword>
<dbReference type="EMBL" id="FMYM01000002">
    <property type="protein sequence ID" value="SDB88753.1"/>
    <property type="molecule type" value="Genomic_DNA"/>
</dbReference>
<protein>
    <recommendedName>
        <fullName evidence="4">Holin-like Toxin (Hol-Tox)</fullName>
    </recommendedName>
</protein>
<feature type="transmembrane region" description="Helical" evidence="1">
    <location>
        <begin position="6"/>
        <end position="24"/>
    </location>
</feature>
<sequence>MTTFQALVLMIAFGGLIVSIIGLSQKQDGDKTKK</sequence>
<dbReference type="Proteomes" id="UP000242662">
    <property type="component" value="Unassembled WGS sequence"/>
</dbReference>
<evidence type="ECO:0000313" key="2">
    <source>
        <dbReference type="EMBL" id="SDB88753.1"/>
    </source>
</evidence>
<dbReference type="RefSeq" id="WP_245701021.1">
    <property type="nucleotide sequence ID" value="NZ_FMYM01000002.1"/>
</dbReference>
<evidence type="ECO:0000313" key="3">
    <source>
        <dbReference type="Proteomes" id="UP000242662"/>
    </source>
</evidence>
<dbReference type="Pfam" id="PF16935">
    <property type="entry name" value="Hol_Tox"/>
    <property type="match status" value="1"/>
</dbReference>
<keyword evidence="1" id="KW-0472">Membrane</keyword>
<accession>A0A1G6H3M3</accession>
<keyword evidence="3" id="KW-1185">Reference proteome</keyword>
<keyword evidence="1" id="KW-0812">Transmembrane</keyword>
<evidence type="ECO:0000256" key="1">
    <source>
        <dbReference type="SAM" id="Phobius"/>
    </source>
</evidence>
<name>A0A1G6H3M3_9BACI</name>
<dbReference type="STRING" id="1464122.SAMN05421737_102302"/>
<organism evidence="2 3">
    <name type="scientific">Shouchella lonarensis</name>
    <dbReference type="NCBI Taxonomy" id="1464122"/>
    <lineage>
        <taxon>Bacteria</taxon>
        <taxon>Bacillati</taxon>
        <taxon>Bacillota</taxon>
        <taxon>Bacilli</taxon>
        <taxon>Bacillales</taxon>
        <taxon>Bacillaceae</taxon>
        <taxon>Shouchella</taxon>
    </lineage>
</organism>
<dbReference type="AlphaFoldDB" id="A0A1G6H3M3"/>